<proteinExistence type="predicted"/>
<protein>
    <recommendedName>
        <fullName evidence="4">Type II secretion system protein GspF domain-containing protein</fullName>
    </recommendedName>
</protein>
<feature type="transmembrane region" description="Helical" evidence="1">
    <location>
        <begin position="37"/>
        <end position="61"/>
    </location>
</feature>
<organism evidence="2 3">
    <name type="scientific">Actinospica acidithermotolerans</name>
    <dbReference type="NCBI Taxonomy" id="2828514"/>
    <lineage>
        <taxon>Bacteria</taxon>
        <taxon>Bacillati</taxon>
        <taxon>Actinomycetota</taxon>
        <taxon>Actinomycetes</taxon>
        <taxon>Catenulisporales</taxon>
        <taxon>Actinospicaceae</taxon>
        <taxon>Actinospica</taxon>
    </lineage>
</organism>
<evidence type="ECO:0000256" key="1">
    <source>
        <dbReference type="SAM" id="Phobius"/>
    </source>
</evidence>
<dbReference type="PANTHER" id="PTHR35007:SF4">
    <property type="entry name" value="CONSERVED TRANSMEMBRANE PROTEIN-RELATED"/>
    <property type="match status" value="1"/>
</dbReference>
<accession>A0A941IJX4</accession>
<dbReference type="PANTHER" id="PTHR35007">
    <property type="entry name" value="INTEGRAL MEMBRANE PROTEIN-RELATED"/>
    <property type="match status" value="1"/>
</dbReference>
<keyword evidence="1" id="KW-0472">Membrane</keyword>
<gene>
    <name evidence="2" type="ORF">KDK95_07545</name>
</gene>
<dbReference type="AlphaFoldDB" id="A0A941IJX4"/>
<evidence type="ECO:0000313" key="2">
    <source>
        <dbReference type="EMBL" id="MBR7826151.1"/>
    </source>
</evidence>
<evidence type="ECO:0000313" key="3">
    <source>
        <dbReference type="Proteomes" id="UP000676325"/>
    </source>
</evidence>
<dbReference type="Proteomes" id="UP000676325">
    <property type="component" value="Unassembled WGS sequence"/>
</dbReference>
<reference evidence="2" key="1">
    <citation type="submission" date="2021-04" db="EMBL/GenBank/DDBJ databases">
        <title>Genome based classification of Actinospica acidithermotolerans sp. nov., an actinobacterium isolated from an Indonesian hot spring.</title>
        <authorList>
            <person name="Kusuma A.B."/>
            <person name="Putra K.E."/>
            <person name="Nafisah S."/>
            <person name="Loh J."/>
            <person name="Nouioui I."/>
            <person name="Goodfellow M."/>
        </authorList>
    </citation>
    <scope>NUCLEOTIDE SEQUENCE</scope>
    <source>
        <strain evidence="2">MGRD01-02</strain>
    </source>
</reference>
<dbReference type="EMBL" id="JAGSOH010000013">
    <property type="protein sequence ID" value="MBR7826151.1"/>
    <property type="molecule type" value="Genomic_DNA"/>
</dbReference>
<comment type="caution">
    <text evidence="2">The sequence shown here is derived from an EMBL/GenBank/DDBJ whole genome shotgun (WGS) entry which is preliminary data.</text>
</comment>
<sequence>MPAAALSPARRRMPLHAGEFRRPSRNFLVTTVTLTTVFFTVGLHSPMPLLVFPPVVAVLAFRRSRQRRWAEFDAQREAITALCTALRAELEAGLLPRTAFTSAVWSRPELADLAEAACSPGGEVDLPKLLASHAAHPGRRALRALAACWYASDRHGIALADAVSGIEEGLRAESARLRATEVELAGIRATILLLSALPIFGFALGLALGANPLDTLLHNTIGELSLVIGVGLDLIGLLWTDHLVASLRPEGQAIV</sequence>
<evidence type="ECO:0008006" key="4">
    <source>
        <dbReference type="Google" id="ProtNLM"/>
    </source>
</evidence>
<keyword evidence="3" id="KW-1185">Reference proteome</keyword>
<feature type="transmembrane region" description="Helical" evidence="1">
    <location>
        <begin position="185"/>
        <end position="208"/>
    </location>
</feature>
<keyword evidence="1" id="KW-0812">Transmembrane</keyword>
<feature type="transmembrane region" description="Helical" evidence="1">
    <location>
        <begin position="220"/>
        <end position="239"/>
    </location>
</feature>
<dbReference type="RefSeq" id="WP_212517303.1">
    <property type="nucleotide sequence ID" value="NZ_JAGSOH010000013.1"/>
</dbReference>
<keyword evidence="1" id="KW-1133">Transmembrane helix</keyword>
<name>A0A941IJX4_9ACTN</name>